<comment type="cofactor">
    <cofactor evidence="1">
        <name>Mg(2+)</name>
        <dbReference type="ChEBI" id="CHEBI:18420"/>
    </cofactor>
</comment>
<protein>
    <submittedName>
        <fullName evidence="9">UbiA family prenyltransferase</fullName>
    </submittedName>
</protein>
<evidence type="ECO:0000256" key="6">
    <source>
        <dbReference type="ARBA" id="ARBA00022989"/>
    </source>
</evidence>
<sequence>MAVTGTVGAPAVLLWAAGVFWTLGYDTIYGHQDREGDRRIGVKSTALLFGRATPWWVAAFDPWLPRPAGRRHGTHRAFSVHLYLGALTEQVRPDPDEITDVVFVDPPEPAERLAQDLFPARFRTVLQAAHHTVEDATGASWLDLFHLDSSIGSGAVAPPCPVRTANAPPR</sequence>
<organism evidence="9 10">
    <name type="scientific">Paractinoplanes aksuensis</name>
    <dbReference type="NCBI Taxonomy" id="2939490"/>
    <lineage>
        <taxon>Bacteria</taxon>
        <taxon>Bacillati</taxon>
        <taxon>Actinomycetota</taxon>
        <taxon>Actinomycetes</taxon>
        <taxon>Micromonosporales</taxon>
        <taxon>Micromonosporaceae</taxon>
        <taxon>Paractinoplanes</taxon>
    </lineage>
</organism>
<keyword evidence="5 8" id="KW-0812">Transmembrane</keyword>
<comment type="similarity">
    <text evidence="3">Belongs to the UbiA prenyltransferase family.</text>
</comment>
<dbReference type="PANTHER" id="PTHR11048:SF28">
    <property type="entry name" value="4-HYDROXYBENZOATE POLYPRENYLTRANSFERASE, MITOCHONDRIAL"/>
    <property type="match status" value="1"/>
</dbReference>
<comment type="subcellular location">
    <subcellularLocation>
        <location evidence="2">Membrane</location>
        <topology evidence="2">Multi-pass membrane protein</topology>
    </subcellularLocation>
</comment>
<feature type="transmembrane region" description="Helical" evidence="8">
    <location>
        <begin position="12"/>
        <end position="29"/>
    </location>
</feature>
<dbReference type="Proteomes" id="UP001523369">
    <property type="component" value="Unassembled WGS sequence"/>
</dbReference>
<dbReference type="InterPro" id="IPR039653">
    <property type="entry name" value="Prenyltransferase"/>
</dbReference>
<evidence type="ECO:0000256" key="8">
    <source>
        <dbReference type="SAM" id="Phobius"/>
    </source>
</evidence>
<keyword evidence="4" id="KW-0808">Transferase</keyword>
<evidence type="ECO:0000313" key="10">
    <source>
        <dbReference type="Proteomes" id="UP001523369"/>
    </source>
</evidence>
<name>A0ABT1DX85_9ACTN</name>
<proteinExistence type="inferred from homology"/>
<accession>A0ABT1DX85</accession>
<keyword evidence="7 8" id="KW-0472">Membrane</keyword>
<evidence type="ECO:0000256" key="4">
    <source>
        <dbReference type="ARBA" id="ARBA00022679"/>
    </source>
</evidence>
<reference evidence="9 10" key="1">
    <citation type="submission" date="2022-06" db="EMBL/GenBank/DDBJ databases">
        <title>New Species of the Genus Actinoplanes, ActinopZanes ferrugineus.</title>
        <authorList>
            <person name="Ding P."/>
        </authorList>
    </citation>
    <scope>NUCLEOTIDE SEQUENCE [LARGE SCALE GENOMIC DNA]</scope>
    <source>
        <strain evidence="9 10">TRM88003</strain>
    </source>
</reference>
<keyword evidence="6 8" id="KW-1133">Transmembrane helix</keyword>
<evidence type="ECO:0000256" key="3">
    <source>
        <dbReference type="ARBA" id="ARBA00005985"/>
    </source>
</evidence>
<evidence type="ECO:0000256" key="7">
    <source>
        <dbReference type="ARBA" id="ARBA00023136"/>
    </source>
</evidence>
<evidence type="ECO:0000256" key="1">
    <source>
        <dbReference type="ARBA" id="ARBA00001946"/>
    </source>
</evidence>
<dbReference type="Gene3D" id="1.20.120.1780">
    <property type="entry name" value="UbiA prenyltransferase"/>
    <property type="match status" value="1"/>
</dbReference>
<evidence type="ECO:0000256" key="5">
    <source>
        <dbReference type="ARBA" id="ARBA00022692"/>
    </source>
</evidence>
<dbReference type="Pfam" id="PF01040">
    <property type="entry name" value="UbiA"/>
    <property type="match status" value="1"/>
</dbReference>
<gene>
    <name evidence="9" type="ORF">M1L60_33330</name>
</gene>
<dbReference type="EMBL" id="JAMYJR010000038">
    <property type="protein sequence ID" value="MCO8275477.1"/>
    <property type="molecule type" value="Genomic_DNA"/>
</dbReference>
<dbReference type="InterPro" id="IPR000537">
    <property type="entry name" value="UbiA_prenyltransferase"/>
</dbReference>
<evidence type="ECO:0000313" key="9">
    <source>
        <dbReference type="EMBL" id="MCO8275477.1"/>
    </source>
</evidence>
<dbReference type="PANTHER" id="PTHR11048">
    <property type="entry name" value="PRENYLTRANSFERASES"/>
    <property type="match status" value="1"/>
</dbReference>
<keyword evidence="10" id="KW-1185">Reference proteome</keyword>
<evidence type="ECO:0000256" key="2">
    <source>
        <dbReference type="ARBA" id="ARBA00004141"/>
    </source>
</evidence>
<comment type="caution">
    <text evidence="9">The sequence shown here is derived from an EMBL/GenBank/DDBJ whole genome shotgun (WGS) entry which is preliminary data.</text>
</comment>